<dbReference type="Proteomes" id="UP000187203">
    <property type="component" value="Unassembled WGS sequence"/>
</dbReference>
<dbReference type="AlphaFoldDB" id="A0A1R3H0B9"/>
<protein>
    <submittedName>
        <fullName evidence="1">Uncharacterized protein</fullName>
    </submittedName>
</protein>
<proteinExistence type="predicted"/>
<dbReference type="EMBL" id="AWUE01021049">
    <property type="protein sequence ID" value="OMO63805.1"/>
    <property type="molecule type" value="Genomic_DNA"/>
</dbReference>
<reference evidence="2" key="1">
    <citation type="submission" date="2013-09" db="EMBL/GenBank/DDBJ databases">
        <title>Corchorus olitorius genome sequencing.</title>
        <authorList>
            <person name="Alam M."/>
            <person name="Haque M.S."/>
            <person name="Islam M.S."/>
            <person name="Emdad E.M."/>
            <person name="Islam M.M."/>
            <person name="Ahmed B."/>
            <person name="Halim A."/>
            <person name="Hossen Q.M.M."/>
            <person name="Hossain M.Z."/>
            <person name="Ahmed R."/>
            <person name="Khan M.M."/>
            <person name="Islam R."/>
            <person name="Rashid M.M."/>
            <person name="Khan S.A."/>
            <person name="Rahman M.S."/>
            <person name="Alam M."/>
            <person name="Yahiya A.S."/>
            <person name="Khan M.S."/>
            <person name="Azam M.S."/>
            <person name="Haque T."/>
            <person name="Lashkar M.Z.H."/>
            <person name="Akhand A.I."/>
            <person name="Morshed G."/>
            <person name="Roy S."/>
            <person name="Uddin K.S."/>
            <person name="Rabeya T."/>
            <person name="Hossain A.S."/>
            <person name="Chowdhury A."/>
            <person name="Snigdha A.R."/>
            <person name="Mortoza M.S."/>
            <person name="Matin S.A."/>
            <person name="Hoque S.M.E."/>
            <person name="Islam M.K."/>
            <person name="Roy D.K."/>
            <person name="Haider R."/>
            <person name="Moosa M.M."/>
            <person name="Elias S.M."/>
            <person name="Hasan A.M."/>
            <person name="Jahan S."/>
            <person name="Shafiuddin M."/>
            <person name="Mahmood N."/>
            <person name="Shommy N.S."/>
        </authorList>
    </citation>
    <scope>NUCLEOTIDE SEQUENCE [LARGE SCALE GENOMIC DNA]</scope>
    <source>
        <strain evidence="2">cv. O-4</strain>
    </source>
</reference>
<organism evidence="1 2">
    <name type="scientific">Corchorus olitorius</name>
    <dbReference type="NCBI Taxonomy" id="93759"/>
    <lineage>
        <taxon>Eukaryota</taxon>
        <taxon>Viridiplantae</taxon>
        <taxon>Streptophyta</taxon>
        <taxon>Embryophyta</taxon>
        <taxon>Tracheophyta</taxon>
        <taxon>Spermatophyta</taxon>
        <taxon>Magnoliopsida</taxon>
        <taxon>eudicotyledons</taxon>
        <taxon>Gunneridae</taxon>
        <taxon>Pentapetalae</taxon>
        <taxon>rosids</taxon>
        <taxon>malvids</taxon>
        <taxon>Malvales</taxon>
        <taxon>Malvaceae</taxon>
        <taxon>Grewioideae</taxon>
        <taxon>Apeibeae</taxon>
        <taxon>Corchorus</taxon>
    </lineage>
</organism>
<accession>A0A1R3H0B9</accession>
<evidence type="ECO:0000313" key="1">
    <source>
        <dbReference type="EMBL" id="OMO63805.1"/>
    </source>
</evidence>
<name>A0A1R3H0B9_9ROSI</name>
<evidence type="ECO:0000313" key="2">
    <source>
        <dbReference type="Proteomes" id="UP000187203"/>
    </source>
</evidence>
<gene>
    <name evidence="1" type="ORF">COLO4_32209</name>
</gene>
<keyword evidence="2" id="KW-1185">Reference proteome</keyword>
<comment type="caution">
    <text evidence="1">The sequence shown here is derived from an EMBL/GenBank/DDBJ whole genome shotgun (WGS) entry which is preliminary data.</text>
</comment>
<sequence>MKFEIVLEALKNRHPPGDIRARFLLFQGARLGFSDGAGWSVLPRSLGHCTVTASNYGELGFAKKGNI</sequence>